<dbReference type="InterPro" id="IPR027417">
    <property type="entry name" value="P-loop_NTPase"/>
</dbReference>
<comment type="caution">
    <text evidence="3">The sequence shown here is derived from an EMBL/GenBank/DDBJ whole genome shotgun (WGS) entry which is preliminary data.</text>
</comment>
<dbReference type="AlphaFoldDB" id="A0AAE0D361"/>
<keyword evidence="4" id="KW-1185">Reference proteome</keyword>
<protein>
    <submittedName>
        <fullName evidence="3">ATPase</fullName>
    </submittedName>
</protein>
<feature type="compositionally biased region" description="Basic and acidic residues" evidence="1">
    <location>
        <begin position="1"/>
        <end position="10"/>
    </location>
</feature>
<dbReference type="InterPro" id="IPR056599">
    <property type="entry name" value="AAA_lid_fung"/>
</dbReference>
<dbReference type="GO" id="GO:0016887">
    <property type="term" value="F:ATP hydrolysis activity"/>
    <property type="evidence" value="ECO:0007669"/>
    <property type="project" value="InterPro"/>
</dbReference>
<dbReference type="InterPro" id="IPR054289">
    <property type="entry name" value="DUF7025"/>
</dbReference>
<feature type="region of interest" description="Disordered" evidence="1">
    <location>
        <begin position="111"/>
        <end position="130"/>
    </location>
</feature>
<dbReference type="SMART" id="SM00382">
    <property type="entry name" value="AAA"/>
    <property type="match status" value="1"/>
</dbReference>
<evidence type="ECO:0000256" key="1">
    <source>
        <dbReference type="SAM" id="MobiDB-lite"/>
    </source>
</evidence>
<evidence type="ECO:0000259" key="2">
    <source>
        <dbReference type="SMART" id="SM00382"/>
    </source>
</evidence>
<organism evidence="3 4">
    <name type="scientific">Colletotrichum kahawae</name>
    <name type="common">Coffee berry disease fungus</name>
    <dbReference type="NCBI Taxonomy" id="34407"/>
    <lineage>
        <taxon>Eukaryota</taxon>
        <taxon>Fungi</taxon>
        <taxon>Dikarya</taxon>
        <taxon>Ascomycota</taxon>
        <taxon>Pezizomycotina</taxon>
        <taxon>Sordariomycetes</taxon>
        <taxon>Hypocreomycetidae</taxon>
        <taxon>Glomerellales</taxon>
        <taxon>Glomerellaceae</taxon>
        <taxon>Colletotrichum</taxon>
        <taxon>Colletotrichum gloeosporioides species complex</taxon>
    </lineage>
</organism>
<feature type="region of interest" description="Disordered" evidence="1">
    <location>
        <begin position="411"/>
        <end position="437"/>
    </location>
</feature>
<dbReference type="SUPFAM" id="SSF52540">
    <property type="entry name" value="P-loop containing nucleoside triphosphate hydrolases"/>
    <property type="match status" value="1"/>
</dbReference>
<dbReference type="InterPro" id="IPR003593">
    <property type="entry name" value="AAA+_ATPase"/>
</dbReference>
<reference evidence="3" key="1">
    <citation type="submission" date="2023-02" db="EMBL/GenBank/DDBJ databases">
        <title>Colletotrichum kahawae CIFC_Que2 genome sequencing and assembly.</title>
        <authorList>
            <person name="Baroncelli R."/>
        </authorList>
    </citation>
    <scope>NUCLEOTIDE SEQUENCE</scope>
    <source>
        <strain evidence="3">CIFC_Que2</strain>
    </source>
</reference>
<accession>A0AAE0D361</accession>
<proteinExistence type="predicted"/>
<dbReference type="PANTHER" id="PTHR46411:SF2">
    <property type="entry name" value="AAA+ ATPASE DOMAIN-CONTAINING PROTEIN"/>
    <property type="match status" value="1"/>
</dbReference>
<dbReference type="Pfam" id="PF22942">
    <property type="entry name" value="DUF7025"/>
    <property type="match status" value="1"/>
</dbReference>
<dbReference type="Gene3D" id="3.40.50.300">
    <property type="entry name" value="P-loop containing nucleotide triphosphate hydrolases"/>
    <property type="match status" value="1"/>
</dbReference>
<dbReference type="EMBL" id="VYYT01000322">
    <property type="protein sequence ID" value="KAK2743148.1"/>
    <property type="molecule type" value="Genomic_DNA"/>
</dbReference>
<evidence type="ECO:0000313" key="4">
    <source>
        <dbReference type="Proteomes" id="UP001281614"/>
    </source>
</evidence>
<dbReference type="Proteomes" id="UP001281614">
    <property type="component" value="Unassembled WGS sequence"/>
</dbReference>
<feature type="domain" description="AAA+ ATPase" evidence="2">
    <location>
        <begin position="557"/>
        <end position="684"/>
    </location>
</feature>
<dbReference type="PANTHER" id="PTHR46411">
    <property type="entry name" value="FAMILY ATPASE, PUTATIVE-RELATED"/>
    <property type="match status" value="1"/>
</dbReference>
<gene>
    <name evidence="3" type="ORF">CKAH01_06858</name>
</gene>
<sequence length="801" mass="90641">MIGRGDRTIDDETGSTVSYEEVAFRRVSPPSDDKALVAQQKPAPKPTPDVLYVLQHVGLGGKVIESRESDVPFKEIPDYGARDGESTAKRDVEPVLEIVTKISSYAGGSRTVHYRRMPPPRPPPIFNDDDDDYVSYDSDSDDDDVPGKLTVERTRMIIHSPHLINALRATVAYYPNINLLGDTVKIDAPYRAIVHHRDALTKYKFHQPAHHSSEYARTTAEHIDVLLNFIEQTVGESIRKEEERYARSTPVATFENYWMALKPGEIVYVNNEDVWQPLIVSSLSQETTSSGHRRQWMLACWLLEMGNSKMVRKMVQYKLPSWPGEQVIHSLDVMPARFYPDAPEEMLEKQIKMGKLYWELLQRPTYMEYDGLLVQSGSSRAGPAFREPSGYMTGRVICDAEGFNRFAMHSPENRNHRSRRPAGLPPGQGPPPEQDHLPHFLPRCGCKACADSKDQEEPGTYAVFDNIYPTKSAAPTSDLFYIACIKVIPAFLLGERHWGHLNLEHLKPLVTDREAFKYLVLDDEIKLTVKALIGKFATTDSGRVSPWGNDFVKNKGEGRIFLLHGAPGVGKTCTAECVAELTNRPLISLTSGDLSVNSHAVENNLSYFLELGQRFGALVLLDEADVYLERRRAKDIARNGLVSVFLRALEYYRGVLFLTTNRVQAFDAAFTSRIHVALHYKNLTDLDRERIWANNFERLDRDSSGRVRVAAAARDYAWESRDVRFLRWNGREIRNALQTALALAESNAAEVGSERITVTDKHLRAVVKMSRGFRDYLRSGNVYNGESELDVEEEDEEIYSD</sequence>
<feature type="compositionally biased region" description="Pro residues" evidence="1">
    <location>
        <begin position="423"/>
        <end position="432"/>
    </location>
</feature>
<evidence type="ECO:0000313" key="3">
    <source>
        <dbReference type="EMBL" id="KAK2743148.1"/>
    </source>
</evidence>
<dbReference type="Pfam" id="PF23232">
    <property type="entry name" value="AAA_lid_13"/>
    <property type="match status" value="1"/>
</dbReference>
<dbReference type="Pfam" id="PF00004">
    <property type="entry name" value="AAA"/>
    <property type="match status" value="1"/>
</dbReference>
<feature type="region of interest" description="Disordered" evidence="1">
    <location>
        <begin position="1"/>
        <end position="48"/>
    </location>
</feature>
<dbReference type="GO" id="GO:0005524">
    <property type="term" value="F:ATP binding"/>
    <property type="evidence" value="ECO:0007669"/>
    <property type="project" value="InterPro"/>
</dbReference>
<name>A0AAE0D361_COLKA</name>
<dbReference type="InterPro" id="IPR003959">
    <property type="entry name" value="ATPase_AAA_core"/>
</dbReference>